<reference evidence="3 4" key="1">
    <citation type="submission" date="2019-04" db="EMBL/GenBank/DDBJ databases">
        <title>Comparative genomics and transcriptomics to analyze fruiting body development in filamentous ascomycetes.</title>
        <authorList>
            <consortium name="DOE Joint Genome Institute"/>
            <person name="Lutkenhaus R."/>
            <person name="Traeger S."/>
            <person name="Breuer J."/>
            <person name="Kuo A."/>
            <person name="Lipzen A."/>
            <person name="Pangilinan J."/>
            <person name="Dilworth D."/>
            <person name="Sandor L."/>
            <person name="Poggeler S."/>
            <person name="Barry K."/>
            <person name="Grigoriev I.V."/>
            <person name="Nowrousian M."/>
        </authorList>
    </citation>
    <scope>NUCLEOTIDE SEQUENCE [LARGE SCALE GENOMIC DNA]</scope>
    <source>
        <strain evidence="3 4">CBS 389.68</strain>
    </source>
</reference>
<accession>A0A4S2N8H8</accession>
<evidence type="ECO:0000256" key="1">
    <source>
        <dbReference type="SAM" id="Coils"/>
    </source>
</evidence>
<feature type="compositionally biased region" description="Basic and acidic residues" evidence="2">
    <location>
        <begin position="89"/>
        <end position="120"/>
    </location>
</feature>
<feature type="compositionally biased region" description="Polar residues" evidence="2">
    <location>
        <begin position="121"/>
        <end position="134"/>
    </location>
</feature>
<organism evidence="3 4">
    <name type="scientific">Ascodesmis nigricans</name>
    <dbReference type="NCBI Taxonomy" id="341454"/>
    <lineage>
        <taxon>Eukaryota</taxon>
        <taxon>Fungi</taxon>
        <taxon>Dikarya</taxon>
        <taxon>Ascomycota</taxon>
        <taxon>Pezizomycotina</taxon>
        <taxon>Pezizomycetes</taxon>
        <taxon>Pezizales</taxon>
        <taxon>Ascodesmidaceae</taxon>
        <taxon>Ascodesmis</taxon>
    </lineage>
</organism>
<name>A0A4S2N8H8_9PEZI</name>
<proteinExistence type="predicted"/>
<sequence length="262" mass="29968">MHPARTNEFTAAKSSNIPSTNSFSTHNINTTLAITEDIQRNGERRNPLGLSTNNRRFGPIPRQAPLPPVVIPTLAESTEQPNSNTSSSDDARSRYGTRRSRDDTGSSDDMPFRDDLRGRFDTSSLARTRTSNHQLGPIPSWEPSEHTCSQCNHKTSSSSFIQRCFGVHQIVCPRYHRTLMRTRRGASCVSCIKETETKWKYTQAIKKQEYKVQQMDEGKAKKKEEEKLRKMIEEEELRLVRTAEETDKRKMGFLLWYGGKRG</sequence>
<feature type="compositionally biased region" description="Polar residues" evidence="2">
    <location>
        <begin position="75"/>
        <end position="88"/>
    </location>
</feature>
<dbReference type="EMBL" id="ML220112">
    <property type="protein sequence ID" value="TGZ85698.1"/>
    <property type="molecule type" value="Genomic_DNA"/>
</dbReference>
<feature type="compositionally biased region" description="Polar residues" evidence="2">
    <location>
        <begin position="7"/>
        <end position="33"/>
    </location>
</feature>
<gene>
    <name evidence="3" type="ORF">EX30DRAFT_30699</name>
</gene>
<dbReference type="InParanoid" id="A0A4S2N8H8"/>
<keyword evidence="1" id="KW-0175">Coiled coil</keyword>
<feature type="coiled-coil region" evidence="1">
    <location>
        <begin position="215"/>
        <end position="245"/>
    </location>
</feature>
<dbReference type="OrthoDB" id="3642840at2759"/>
<protein>
    <submittedName>
        <fullName evidence="3">Uncharacterized protein</fullName>
    </submittedName>
</protein>
<evidence type="ECO:0000313" key="4">
    <source>
        <dbReference type="Proteomes" id="UP000298138"/>
    </source>
</evidence>
<evidence type="ECO:0000256" key="2">
    <source>
        <dbReference type="SAM" id="MobiDB-lite"/>
    </source>
</evidence>
<feature type="region of interest" description="Disordered" evidence="2">
    <location>
        <begin position="1"/>
        <end position="144"/>
    </location>
</feature>
<dbReference type="Proteomes" id="UP000298138">
    <property type="component" value="Unassembled WGS sequence"/>
</dbReference>
<dbReference type="AlphaFoldDB" id="A0A4S2N8H8"/>
<evidence type="ECO:0000313" key="3">
    <source>
        <dbReference type="EMBL" id="TGZ85698.1"/>
    </source>
</evidence>
<feature type="compositionally biased region" description="Basic and acidic residues" evidence="2">
    <location>
        <begin position="37"/>
        <end position="46"/>
    </location>
</feature>
<keyword evidence="4" id="KW-1185">Reference proteome</keyword>